<dbReference type="SUPFAM" id="SSF54593">
    <property type="entry name" value="Glyoxalase/Bleomycin resistance protein/Dihydroxybiphenyl dioxygenase"/>
    <property type="match status" value="1"/>
</dbReference>
<dbReference type="RefSeq" id="WP_156592627.1">
    <property type="nucleotide sequence ID" value="NZ_WPHU01000010.1"/>
</dbReference>
<protein>
    <submittedName>
        <fullName evidence="3">Drug:proton antiporter</fullName>
    </submittedName>
</protein>
<dbReference type="InterPro" id="IPR029068">
    <property type="entry name" value="Glyas_Bleomycin-R_OHBP_Dase"/>
</dbReference>
<sequence length="125" mass="13491">MTATSTPKMTILYVDTPERSAHFYQQVFGLAPVELSATFAMFALPGGFILGLWSRHTVEPAASITGGGCELAIRADTAADVDDLHAQWQALGVPMLQAPTDMEFGRTFLATDPDGHRIRVFNPPA</sequence>
<proteinExistence type="predicted"/>
<dbReference type="Pfam" id="PF00903">
    <property type="entry name" value="Glyoxalase"/>
    <property type="match status" value="1"/>
</dbReference>
<dbReference type="InterPro" id="IPR037523">
    <property type="entry name" value="VOC_core"/>
</dbReference>
<dbReference type="InterPro" id="IPR004360">
    <property type="entry name" value="Glyas_Fos-R_dOase_dom"/>
</dbReference>
<reference evidence="3 4" key="1">
    <citation type="submission" date="2019-12" db="EMBL/GenBank/DDBJ databases">
        <title>Whole-genome sequencing of Allorhizobium vitis.</title>
        <authorList>
            <person name="Gan H.M."/>
            <person name="Szegedi E."/>
            <person name="Burr T."/>
            <person name="Savka M.A."/>
        </authorList>
    </citation>
    <scope>NUCLEOTIDE SEQUENCE [LARGE SCALE GENOMIC DNA]</scope>
    <source>
        <strain evidence="3 4">CG415</strain>
    </source>
</reference>
<dbReference type="AlphaFoldDB" id="A0A7K1RLC9"/>
<evidence type="ECO:0000256" key="1">
    <source>
        <dbReference type="SAM" id="Phobius"/>
    </source>
</evidence>
<evidence type="ECO:0000313" key="4">
    <source>
        <dbReference type="Proteomes" id="UP000440716"/>
    </source>
</evidence>
<dbReference type="Gene3D" id="3.30.720.110">
    <property type="match status" value="1"/>
</dbReference>
<dbReference type="InterPro" id="IPR026275">
    <property type="entry name" value="Glyoxalase/dOase/EhpR"/>
</dbReference>
<feature type="domain" description="VOC" evidence="2">
    <location>
        <begin position="6"/>
        <end position="123"/>
    </location>
</feature>
<keyword evidence="1" id="KW-0472">Membrane</keyword>
<dbReference type="InterPro" id="IPR052164">
    <property type="entry name" value="Anthracycline_SecMetBiosynth"/>
</dbReference>
<dbReference type="PROSITE" id="PS51819">
    <property type="entry name" value="VOC"/>
    <property type="match status" value="1"/>
</dbReference>
<dbReference type="PIRSF" id="PIRSF039020">
    <property type="entry name" value="EhpR"/>
    <property type="match status" value="1"/>
</dbReference>
<keyword evidence="1" id="KW-0812">Transmembrane</keyword>
<evidence type="ECO:0000259" key="2">
    <source>
        <dbReference type="PROSITE" id="PS51819"/>
    </source>
</evidence>
<organism evidence="3 4">
    <name type="scientific">Agrobacterium vitis</name>
    <name type="common">Rhizobium vitis</name>
    <dbReference type="NCBI Taxonomy" id="373"/>
    <lineage>
        <taxon>Bacteria</taxon>
        <taxon>Pseudomonadati</taxon>
        <taxon>Pseudomonadota</taxon>
        <taxon>Alphaproteobacteria</taxon>
        <taxon>Hyphomicrobiales</taxon>
        <taxon>Rhizobiaceae</taxon>
        <taxon>Rhizobium/Agrobacterium group</taxon>
        <taxon>Agrobacterium</taxon>
    </lineage>
</organism>
<feature type="transmembrane region" description="Helical" evidence="1">
    <location>
        <begin position="35"/>
        <end position="53"/>
    </location>
</feature>
<dbReference type="EMBL" id="WPHU01000010">
    <property type="protein sequence ID" value="MVA58834.1"/>
    <property type="molecule type" value="Genomic_DNA"/>
</dbReference>
<name>A0A7K1RLC9_AGRVI</name>
<accession>A0A7K1RLC9</accession>
<evidence type="ECO:0000313" key="3">
    <source>
        <dbReference type="EMBL" id="MVA58834.1"/>
    </source>
</evidence>
<keyword evidence="1" id="KW-1133">Transmembrane helix</keyword>
<gene>
    <name evidence="3" type="ORF">GOZ88_22250</name>
</gene>
<dbReference type="PANTHER" id="PTHR33993">
    <property type="entry name" value="GLYOXALASE-RELATED"/>
    <property type="match status" value="1"/>
</dbReference>
<dbReference type="Proteomes" id="UP000440716">
    <property type="component" value="Unassembled WGS sequence"/>
</dbReference>
<comment type="caution">
    <text evidence="3">The sequence shown here is derived from an EMBL/GenBank/DDBJ whole genome shotgun (WGS) entry which is preliminary data.</text>
</comment>
<dbReference type="Gene3D" id="3.30.720.120">
    <property type="match status" value="1"/>
</dbReference>